<proteinExistence type="predicted"/>
<dbReference type="OrthoDB" id="5986644at2"/>
<reference evidence="3 4" key="2">
    <citation type="submission" date="2019-02" db="EMBL/GenBank/DDBJ databases">
        <title>Draft Genome Sequences of Six Type Strains of the Genus Massilia.</title>
        <authorList>
            <person name="Miess H."/>
            <person name="Frediansyhah A."/>
            <person name="Gross H."/>
        </authorList>
    </citation>
    <scope>NUCLEOTIDE SEQUENCE [LARGE SCALE GENOMIC DNA]</scope>
    <source>
        <strain evidence="3 4">DSM 17472</strain>
    </source>
</reference>
<organism evidence="2 5">
    <name type="scientific">Pseudoduganella albidiflava</name>
    <dbReference type="NCBI Taxonomy" id="321983"/>
    <lineage>
        <taxon>Bacteria</taxon>
        <taxon>Pseudomonadati</taxon>
        <taxon>Pseudomonadota</taxon>
        <taxon>Betaproteobacteria</taxon>
        <taxon>Burkholderiales</taxon>
        <taxon>Oxalobacteraceae</taxon>
        <taxon>Telluria group</taxon>
        <taxon>Pseudoduganella</taxon>
    </lineage>
</organism>
<keyword evidence="1" id="KW-0732">Signal</keyword>
<evidence type="ECO:0008006" key="6">
    <source>
        <dbReference type="Google" id="ProtNLM"/>
    </source>
</evidence>
<feature type="signal peptide" evidence="1">
    <location>
        <begin position="1"/>
        <end position="23"/>
    </location>
</feature>
<keyword evidence="4" id="KW-1185">Reference proteome</keyword>
<dbReference type="AlphaFoldDB" id="A0A411WSS3"/>
<evidence type="ECO:0000313" key="4">
    <source>
        <dbReference type="Proteomes" id="UP000292307"/>
    </source>
</evidence>
<accession>A0A411WSS3</accession>
<reference evidence="2" key="1">
    <citation type="journal article" date="2014" name="Int. J. Syst. Evol. Microbiol.">
        <title>Complete genome sequence of Corynebacterium casei LMG S-19264T (=DSM 44701T), isolated from a smear-ripened cheese.</title>
        <authorList>
            <consortium name="US DOE Joint Genome Institute (JGI-PGF)"/>
            <person name="Walter F."/>
            <person name="Albersmeier A."/>
            <person name="Kalinowski J."/>
            <person name="Ruckert C."/>
        </authorList>
    </citation>
    <scope>NUCLEOTIDE SEQUENCE</scope>
    <source>
        <strain evidence="2">KCTC 12343</strain>
    </source>
</reference>
<dbReference type="RefSeq" id="WP_131143849.1">
    <property type="nucleotide sequence ID" value="NZ_BMWV01000006.1"/>
</dbReference>
<evidence type="ECO:0000256" key="1">
    <source>
        <dbReference type="SAM" id="SignalP"/>
    </source>
</evidence>
<dbReference type="EMBL" id="BMWV01000006">
    <property type="protein sequence ID" value="GGY46940.1"/>
    <property type="molecule type" value="Genomic_DNA"/>
</dbReference>
<gene>
    <name evidence="3" type="ORF">EYF70_01715</name>
    <name evidence="2" type="ORF">GCM10007387_31460</name>
</gene>
<protein>
    <recommendedName>
        <fullName evidence="6">DUF5666 domain-containing protein</fullName>
    </recommendedName>
</protein>
<name>A0A411WSS3_9BURK</name>
<evidence type="ECO:0000313" key="2">
    <source>
        <dbReference type="EMBL" id="GGY46940.1"/>
    </source>
</evidence>
<dbReference type="Proteomes" id="UP000628442">
    <property type="component" value="Unassembled WGS sequence"/>
</dbReference>
<evidence type="ECO:0000313" key="3">
    <source>
        <dbReference type="EMBL" id="QBH99697.1"/>
    </source>
</evidence>
<dbReference type="EMBL" id="CP036401">
    <property type="protein sequence ID" value="QBH99697.1"/>
    <property type="molecule type" value="Genomic_DNA"/>
</dbReference>
<reference evidence="2" key="3">
    <citation type="submission" date="2022-12" db="EMBL/GenBank/DDBJ databases">
        <authorList>
            <person name="Sun Q."/>
            <person name="Kim S."/>
        </authorList>
    </citation>
    <scope>NUCLEOTIDE SEQUENCE</scope>
    <source>
        <strain evidence="2">KCTC 12343</strain>
    </source>
</reference>
<feature type="chain" id="PRO_5044601520" description="DUF5666 domain-containing protein" evidence="1">
    <location>
        <begin position="24"/>
        <end position="134"/>
    </location>
</feature>
<dbReference type="Proteomes" id="UP000292307">
    <property type="component" value="Chromosome"/>
</dbReference>
<evidence type="ECO:0000313" key="5">
    <source>
        <dbReference type="Proteomes" id="UP000628442"/>
    </source>
</evidence>
<sequence>MKKILLPLALAASLLGTLPTAQAAPSEASMVSGLASGYVVLGSVFVAGASGATIVESVKDIGDGVELVLTNTSNASKATVRLSGNAARQLSVAAGTTLDVVATASGHMLVFSGKVLAFIPNELGKALLHHSEVK</sequence>